<evidence type="ECO:0000313" key="2">
    <source>
        <dbReference type="EMBL" id="JAC05428.1"/>
    </source>
</evidence>
<evidence type="ECO:0000256" key="1">
    <source>
        <dbReference type="SAM" id="MobiDB-lite"/>
    </source>
</evidence>
<feature type="region of interest" description="Disordered" evidence="1">
    <location>
        <begin position="44"/>
        <end position="72"/>
    </location>
</feature>
<sequence length="216" mass="23124">DNLKRETVYKMMTQKANIFKILLLIILLAITTRELQANHIRTKEAQKDLSDANKLRAKREHSTSGGAPNDYGPAIKITSSILQLTKSAAEGSSSSGDIGLQHHETTLEHPWPATSGLELPTTQTVWLELSGGPQTDFHLIAVPDVSNAHIPQAHDFGGGLSGSAPNNNDSGSTLSKGLHTQIISSGKGTTQVSDNLDFGDVAEGKAKGNYRISYGR</sequence>
<feature type="compositionally biased region" description="Basic and acidic residues" evidence="1">
    <location>
        <begin position="44"/>
        <end position="54"/>
    </location>
</feature>
<feature type="non-terminal residue" evidence="2">
    <location>
        <position position="1"/>
    </location>
</feature>
<reference evidence="2" key="2">
    <citation type="journal article" date="2014" name="BMC Genomics">
        <title>A genomic perspective to assessing quality of mass-reared SIT flies used in Mediterranean fruit fly (Ceratitis capitata) eradication in California.</title>
        <authorList>
            <person name="Calla B."/>
            <person name="Hall B."/>
            <person name="Hou S."/>
            <person name="Geib S.M."/>
        </authorList>
    </citation>
    <scope>NUCLEOTIDE SEQUENCE</scope>
</reference>
<name>W8C158_CERCA</name>
<dbReference type="AlphaFoldDB" id="W8C158"/>
<accession>W8C158</accession>
<protein>
    <submittedName>
        <fullName evidence="2">Uncharacterized protein</fullName>
    </submittedName>
</protein>
<dbReference type="EMBL" id="GAMC01001128">
    <property type="protein sequence ID" value="JAC05428.1"/>
    <property type="molecule type" value="mRNA"/>
</dbReference>
<reference evidence="2" key="1">
    <citation type="submission" date="2013-07" db="EMBL/GenBank/DDBJ databases">
        <authorList>
            <person name="Geib S."/>
        </authorList>
    </citation>
    <scope>NUCLEOTIDE SEQUENCE</scope>
</reference>
<proteinExistence type="evidence at transcript level"/>
<organism evidence="2">
    <name type="scientific">Ceratitis capitata</name>
    <name type="common">Mediterranean fruit fly</name>
    <name type="synonym">Tephritis capitata</name>
    <dbReference type="NCBI Taxonomy" id="7213"/>
    <lineage>
        <taxon>Eukaryota</taxon>
        <taxon>Metazoa</taxon>
        <taxon>Ecdysozoa</taxon>
        <taxon>Arthropoda</taxon>
        <taxon>Hexapoda</taxon>
        <taxon>Insecta</taxon>
        <taxon>Pterygota</taxon>
        <taxon>Neoptera</taxon>
        <taxon>Endopterygota</taxon>
        <taxon>Diptera</taxon>
        <taxon>Brachycera</taxon>
        <taxon>Muscomorpha</taxon>
        <taxon>Tephritoidea</taxon>
        <taxon>Tephritidae</taxon>
        <taxon>Ceratitis</taxon>
        <taxon>Ceratitis</taxon>
    </lineage>
</organism>
<dbReference type="OrthoDB" id="8053048at2759"/>
<feature type="region of interest" description="Disordered" evidence="1">
    <location>
        <begin position="156"/>
        <end position="176"/>
    </location>
</feature>
<feature type="compositionally biased region" description="Polar residues" evidence="1">
    <location>
        <begin position="163"/>
        <end position="175"/>
    </location>
</feature>